<keyword evidence="1" id="KW-0813">Transport</keyword>
<evidence type="ECO:0000256" key="3">
    <source>
        <dbReference type="ARBA" id="ARBA00022840"/>
    </source>
</evidence>
<dbReference type="InterPro" id="IPR008995">
    <property type="entry name" value="Mo/tungstate-bd_C_term_dom"/>
</dbReference>
<evidence type="ECO:0000256" key="1">
    <source>
        <dbReference type="ARBA" id="ARBA00022448"/>
    </source>
</evidence>
<dbReference type="PROSITE" id="PS50893">
    <property type="entry name" value="ABC_TRANSPORTER_2"/>
    <property type="match status" value="1"/>
</dbReference>
<reference evidence="6" key="1">
    <citation type="submission" date="2016-11" db="EMBL/GenBank/DDBJ databases">
        <authorList>
            <person name="Varghese N."/>
            <person name="Submissions S."/>
        </authorList>
    </citation>
    <scope>NUCLEOTIDE SEQUENCE [LARGE SCALE GENOMIC DNA]</scope>
    <source>
        <strain evidence="6">DSM 16219</strain>
    </source>
</reference>
<dbReference type="SMART" id="SM00382">
    <property type="entry name" value="AAA"/>
    <property type="match status" value="1"/>
</dbReference>
<protein>
    <submittedName>
        <fullName evidence="5">Tungstate transport system ATP-binding protein</fullName>
    </submittedName>
</protein>
<evidence type="ECO:0000313" key="6">
    <source>
        <dbReference type="Proteomes" id="UP000183994"/>
    </source>
</evidence>
<gene>
    <name evidence="5" type="ORF">SAMN02745216_04424</name>
</gene>
<dbReference type="Pfam" id="PF00005">
    <property type="entry name" value="ABC_tran"/>
    <property type="match status" value="1"/>
</dbReference>
<dbReference type="GO" id="GO:0005524">
    <property type="term" value="F:ATP binding"/>
    <property type="evidence" value="ECO:0007669"/>
    <property type="project" value="UniProtKB-KW"/>
</dbReference>
<dbReference type="OrthoDB" id="9809450at2"/>
<dbReference type="SUPFAM" id="SSF52540">
    <property type="entry name" value="P-loop containing nucleoside triphosphate hydrolases"/>
    <property type="match status" value="1"/>
</dbReference>
<dbReference type="InterPro" id="IPR003593">
    <property type="entry name" value="AAA+_ATPase"/>
</dbReference>
<dbReference type="STRING" id="1121393.SAMN02745216_04424"/>
<dbReference type="AlphaFoldDB" id="A0A1M6WY99"/>
<dbReference type="EMBL" id="FQZU01000040">
    <property type="protein sequence ID" value="SHK98666.1"/>
    <property type="molecule type" value="Genomic_DNA"/>
</dbReference>
<dbReference type="Gene3D" id="3.40.50.300">
    <property type="entry name" value="P-loop containing nucleotide triphosphate hydrolases"/>
    <property type="match status" value="1"/>
</dbReference>
<keyword evidence="2" id="KW-0547">Nucleotide-binding</keyword>
<dbReference type="Proteomes" id="UP000183994">
    <property type="component" value="Unassembled WGS sequence"/>
</dbReference>
<sequence>MIYSIRGMTKIFGGRTVLDVDSLDIPKGKITALLGPNGAGKTTLLSILAFLSRPASGSLAYDSREVHFTESHMHPLRREVVLMNQHPIMFSQTVYKNMEFGLKLRKAGKEERRNIIRENLKLVGLDHFEQARAHKLSGGETQRVAIARALALSPRVILCDEPLASVDSQNQAIIVSLLRQINKERGITVIFTSHDAVWARNLAHETVYLDGGRPVDSVLENILSGSAARAENGEVWFASGDGTRLPLPEGLAGQVRVSLDPSALKINHTSAPGPEDGLSGRIHQISREKNGIRVVVDAGALISVIMPEEEYKAMAPGIGDKVHVAIPSHAVKILNG</sequence>
<dbReference type="InterPro" id="IPR003439">
    <property type="entry name" value="ABC_transporter-like_ATP-bd"/>
</dbReference>
<dbReference type="PANTHER" id="PTHR42781">
    <property type="entry name" value="SPERMIDINE/PUTRESCINE IMPORT ATP-BINDING PROTEIN POTA"/>
    <property type="match status" value="1"/>
</dbReference>
<keyword evidence="6" id="KW-1185">Reference proteome</keyword>
<evidence type="ECO:0000256" key="2">
    <source>
        <dbReference type="ARBA" id="ARBA00022741"/>
    </source>
</evidence>
<dbReference type="PANTHER" id="PTHR42781:SF9">
    <property type="entry name" value="AMINO ACID ABC TRANSPORTER, ATP-BINDING PROTEIN-RELATED"/>
    <property type="match status" value="1"/>
</dbReference>
<proteinExistence type="predicted"/>
<dbReference type="GO" id="GO:0016887">
    <property type="term" value="F:ATP hydrolysis activity"/>
    <property type="evidence" value="ECO:0007669"/>
    <property type="project" value="InterPro"/>
</dbReference>
<dbReference type="InterPro" id="IPR050093">
    <property type="entry name" value="ABC_SmlMolc_Importer"/>
</dbReference>
<evidence type="ECO:0000259" key="4">
    <source>
        <dbReference type="PROSITE" id="PS50893"/>
    </source>
</evidence>
<dbReference type="InterPro" id="IPR027417">
    <property type="entry name" value="P-loop_NTPase"/>
</dbReference>
<keyword evidence="3 5" id="KW-0067">ATP-binding</keyword>
<dbReference type="SUPFAM" id="SSF50331">
    <property type="entry name" value="MOP-like"/>
    <property type="match status" value="1"/>
</dbReference>
<name>A0A1M6WY99_9BACT</name>
<evidence type="ECO:0000313" key="5">
    <source>
        <dbReference type="EMBL" id="SHK98666.1"/>
    </source>
</evidence>
<organism evidence="5 6">
    <name type="scientific">Desulfatibacillum alkenivorans DSM 16219</name>
    <dbReference type="NCBI Taxonomy" id="1121393"/>
    <lineage>
        <taxon>Bacteria</taxon>
        <taxon>Pseudomonadati</taxon>
        <taxon>Thermodesulfobacteriota</taxon>
        <taxon>Desulfobacteria</taxon>
        <taxon>Desulfobacterales</taxon>
        <taxon>Desulfatibacillaceae</taxon>
        <taxon>Desulfatibacillum</taxon>
    </lineage>
</organism>
<accession>A0A1M6WY99</accession>
<feature type="domain" description="ABC transporter" evidence="4">
    <location>
        <begin position="3"/>
        <end position="236"/>
    </location>
</feature>